<evidence type="ECO:0000256" key="3">
    <source>
        <dbReference type="ARBA" id="ARBA00022989"/>
    </source>
</evidence>
<evidence type="ECO:0000256" key="2">
    <source>
        <dbReference type="ARBA" id="ARBA00022692"/>
    </source>
</evidence>
<dbReference type="InterPro" id="IPR002523">
    <property type="entry name" value="MgTranspt_CorA/ZnTranspt_ZntB"/>
</dbReference>
<dbReference type="InterPro" id="IPR045863">
    <property type="entry name" value="CorA_TM1_TM2"/>
</dbReference>
<evidence type="ECO:0000313" key="7">
    <source>
        <dbReference type="EMBL" id="KAF3288772.1"/>
    </source>
</evidence>
<reference evidence="7 8" key="1">
    <citation type="submission" date="2020-01" db="EMBL/GenBank/DDBJ databases">
        <authorList>
            <person name="Palmer J.M."/>
        </authorList>
    </citation>
    <scope>NUCLEOTIDE SEQUENCE [LARGE SCALE GENOMIC DNA]</scope>
    <source>
        <strain evidence="7 8">TWF970</strain>
    </source>
</reference>
<evidence type="ECO:0000313" key="8">
    <source>
        <dbReference type="Proteomes" id="UP000474640"/>
    </source>
</evidence>
<evidence type="ECO:0000256" key="5">
    <source>
        <dbReference type="SAM" id="MobiDB-lite"/>
    </source>
</evidence>
<evidence type="ECO:0000256" key="4">
    <source>
        <dbReference type="ARBA" id="ARBA00023136"/>
    </source>
</evidence>
<feature type="region of interest" description="Disordered" evidence="5">
    <location>
        <begin position="39"/>
        <end position="66"/>
    </location>
</feature>
<dbReference type="GO" id="GO:0046873">
    <property type="term" value="F:metal ion transmembrane transporter activity"/>
    <property type="evidence" value="ECO:0007669"/>
    <property type="project" value="InterPro"/>
</dbReference>
<evidence type="ECO:0000256" key="6">
    <source>
        <dbReference type="SAM" id="Phobius"/>
    </source>
</evidence>
<keyword evidence="4 6" id="KW-0472">Membrane</keyword>
<dbReference type="AlphaFoldDB" id="A0A7C8VFR0"/>
<dbReference type="Pfam" id="PF01544">
    <property type="entry name" value="CorA"/>
    <property type="match status" value="1"/>
</dbReference>
<dbReference type="Gene3D" id="1.20.58.340">
    <property type="entry name" value="Magnesium transport protein CorA, transmembrane region"/>
    <property type="match status" value="1"/>
</dbReference>
<comment type="caution">
    <text evidence="7">The sequence shown here is derived from an EMBL/GenBank/DDBJ whole genome shotgun (WGS) entry which is preliminary data.</text>
</comment>
<dbReference type="SUPFAM" id="SSF144083">
    <property type="entry name" value="Magnesium transport protein CorA, transmembrane region"/>
    <property type="match status" value="1"/>
</dbReference>
<feature type="transmembrane region" description="Helical" evidence="6">
    <location>
        <begin position="460"/>
        <end position="483"/>
    </location>
</feature>
<protein>
    <submittedName>
        <fullName evidence="7">Uncharacterized protein</fullName>
    </submittedName>
</protein>
<dbReference type="Proteomes" id="UP000474640">
    <property type="component" value="Unassembled WGS sequence"/>
</dbReference>
<evidence type="ECO:0000256" key="1">
    <source>
        <dbReference type="ARBA" id="ARBA00004141"/>
    </source>
</evidence>
<dbReference type="OrthoDB" id="5286874at2759"/>
<keyword evidence="2 6" id="KW-0812">Transmembrane</keyword>
<dbReference type="GO" id="GO:0016020">
    <property type="term" value="C:membrane"/>
    <property type="evidence" value="ECO:0007669"/>
    <property type="project" value="UniProtKB-SubCell"/>
</dbReference>
<proteinExistence type="predicted"/>
<sequence>MNSLFRKSKCRLHPPSCTEGEIEDRDPLCWNAGIPPLDAAANTSPTSPPPAGHARGAIPNAGPSDTPILDSVSSQLKAKIYPTSRPSKIHGHLGARRKPTAHRTSYSWEVSERSAYHEYVHNLVLAGWDNLKRLDDYMENDIQDTNLAVSVIDIKSNHEVERVQDLHSIAEADSFLQEQVRGNARVRMYLVEHGGSIQSSMIDCLGQHLQMDPRFFASNLFGPYMVIAPADRHRAPFSGLGFTVLRPTRSRTTETKFFRVSIYVKPDINGAGWCGVILFNSHAKLQLSPRTLCAPPPFGHPIPGLSSQSIPTISKVSQYNQPRSLRELYIDALKLSDLTEAASSPFYAFCPLLKLNFHCWNEVINTIRTEDRRLSDISEASLGHVEEIQHTLAMIERYGTSGWQDLSSTSKEPPSQKVQNTQAELIEDFKHLLNQTDLLWEERRNMASIRDRQRQSRWSTLTNSFTFIFVPISLISSIYGMNVSEISGTDENPNIWQFFAACIGLNIVILLLMAASHWVGEMRKYRRLVGVKEVWAFATNMDGR</sequence>
<feature type="transmembrane region" description="Helical" evidence="6">
    <location>
        <begin position="495"/>
        <end position="519"/>
    </location>
</feature>
<keyword evidence="3 6" id="KW-1133">Transmembrane helix</keyword>
<name>A0A7C8VFR0_ORBOL</name>
<accession>A0A7C8VFR0</accession>
<comment type="subcellular location">
    <subcellularLocation>
        <location evidence="1">Membrane</location>
        <topology evidence="1">Multi-pass membrane protein</topology>
    </subcellularLocation>
</comment>
<dbReference type="EMBL" id="JAABOJ010000003">
    <property type="protein sequence ID" value="KAF3288772.1"/>
    <property type="molecule type" value="Genomic_DNA"/>
</dbReference>
<gene>
    <name evidence="7" type="ORF">TWF970_005827</name>
</gene>
<organism evidence="7 8">
    <name type="scientific">Orbilia oligospora</name>
    <name type="common">Nematode-trapping fungus</name>
    <name type="synonym">Arthrobotrys oligospora</name>
    <dbReference type="NCBI Taxonomy" id="2813651"/>
    <lineage>
        <taxon>Eukaryota</taxon>
        <taxon>Fungi</taxon>
        <taxon>Dikarya</taxon>
        <taxon>Ascomycota</taxon>
        <taxon>Pezizomycotina</taxon>
        <taxon>Orbiliomycetes</taxon>
        <taxon>Orbiliales</taxon>
        <taxon>Orbiliaceae</taxon>
        <taxon>Orbilia</taxon>
    </lineage>
</organism>